<proteinExistence type="predicted"/>
<dbReference type="Proteomes" id="UP000053105">
    <property type="component" value="Unassembled WGS sequence"/>
</dbReference>
<keyword evidence="2" id="KW-1185">Reference proteome</keyword>
<dbReference type="EMBL" id="KQ435803">
    <property type="protein sequence ID" value="KOX73104.1"/>
    <property type="molecule type" value="Genomic_DNA"/>
</dbReference>
<gene>
    <name evidence="1" type="ORF">WN51_14591</name>
</gene>
<accession>A0A0N0BFC0</accession>
<name>A0A0N0BFC0_9HYME</name>
<sequence length="122" mass="14021">MKDHSKATSRPYEKLLSKGLRTYKSELSREYCTCTLYTRGSVKSEQSSEYNRKERFAGGARWREIVTSMDVMWGSGGATWSLEAKEQVQAISFNLSSLEIHALSRPINHIYPPPPKRFWFPG</sequence>
<evidence type="ECO:0000313" key="1">
    <source>
        <dbReference type="EMBL" id="KOX73104.1"/>
    </source>
</evidence>
<protein>
    <submittedName>
        <fullName evidence="1">Uncharacterized protein</fullName>
    </submittedName>
</protein>
<reference evidence="1 2" key="1">
    <citation type="submission" date="2015-07" db="EMBL/GenBank/DDBJ databases">
        <title>The genome of Melipona quadrifasciata.</title>
        <authorList>
            <person name="Pan H."/>
            <person name="Kapheim K."/>
        </authorList>
    </citation>
    <scope>NUCLEOTIDE SEQUENCE [LARGE SCALE GENOMIC DNA]</scope>
    <source>
        <strain evidence="1">0111107301</strain>
        <tissue evidence="1">Whole body</tissue>
    </source>
</reference>
<organism evidence="1 2">
    <name type="scientific">Melipona quadrifasciata</name>
    <dbReference type="NCBI Taxonomy" id="166423"/>
    <lineage>
        <taxon>Eukaryota</taxon>
        <taxon>Metazoa</taxon>
        <taxon>Ecdysozoa</taxon>
        <taxon>Arthropoda</taxon>
        <taxon>Hexapoda</taxon>
        <taxon>Insecta</taxon>
        <taxon>Pterygota</taxon>
        <taxon>Neoptera</taxon>
        <taxon>Endopterygota</taxon>
        <taxon>Hymenoptera</taxon>
        <taxon>Apocrita</taxon>
        <taxon>Aculeata</taxon>
        <taxon>Apoidea</taxon>
        <taxon>Anthophila</taxon>
        <taxon>Apidae</taxon>
        <taxon>Melipona</taxon>
    </lineage>
</organism>
<evidence type="ECO:0000313" key="2">
    <source>
        <dbReference type="Proteomes" id="UP000053105"/>
    </source>
</evidence>
<dbReference type="AlphaFoldDB" id="A0A0N0BFC0"/>